<name>A0ABW4M883_9HYPH</name>
<keyword evidence="6" id="KW-0653">Protein transport</keyword>
<evidence type="ECO:0000256" key="7">
    <source>
        <dbReference type="ARBA" id="ARBA00022967"/>
    </source>
</evidence>
<dbReference type="NCBIfam" id="TIGR01026">
    <property type="entry name" value="fliI_yscN"/>
    <property type="match status" value="1"/>
</dbReference>
<dbReference type="InterPro" id="IPR050053">
    <property type="entry name" value="ATPase_alpha/beta_chains"/>
</dbReference>
<accession>A0ABW4M883</accession>
<dbReference type="PANTHER" id="PTHR15184">
    <property type="entry name" value="ATP SYNTHASE"/>
    <property type="match status" value="1"/>
</dbReference>
<dbReference type="CDD" id="cd18117">
    <property type="entry name" value="ATP-synt_flagellum-secretory_path_III_N"/>
    <property type="match status" value="1"/>
</dbReference>
<dbReference type="CDD" id="cd01136">
    <property type="entry name" value="ATPase_flagellum-secretory_path_III"/>
    <property type="match status" value="1"/>
</dbReference>
<dbReference type="Proteomes" id="UP001597322">
    <property type="component" value="Unassembled WGS sequence"/>
</dbReference>
<dbReference type="PROSITE" id="PS00152">
    <property type="entry name" value="ATPASE_ALPHA_BETA"/>
    <property type="match status" value="1"/>
</dbReference>
<comment type="caution">
    <text evidence="10">The sequence shown here is derived from an EMBL/GenBank/DDBJ whole genome shotgun (WGS) entry which is preliminary data.</text>
</comment>
<dbReference type="InterPro" id="IPR000194">
    <property type="entry name" value="ATPase_F1/V1/A1_a/bsu_nucl-bd"/>
</dbReference>
<keyword evidence="3" id="KW-0963">Cytoplasm</keyword>
<dbReference type="EMBL" id="JBHUEQ010000039">
    <property type="protein sequence ID" value="MFD1747561.1"/>
    <property type="molecule type" value="Genomic_DNA"/>
</dbReference>
<dbReference type="PANTHER" id="PTHR15184:SF9">
    <property type="entry name" value="SPI-1 TYPE 3 SECRETION SYSTEM ATPASE"/>
    <property type="match status" value="1"/>
</dbReference>
<evidence type="ECO:0000256" key="6">
    <source>
        <dbReference type="ARBA" id="ARBA00022927"/>
    </source>
</evidence>
<dbReference type="Pfam" id="PF18269">
    <property type="entry name" value="T3SS_ATPase_C"/>
    <property type="match status" value="1"/>
</dbReference>
<dbReference type="Pfam" id="PF02874">
    <property type="entry name" value="ATP-synt_ab_N"/>
    <property type="match status" value="1"/>
</dbReference>
<dbReference type="InterPro" id="IPR040627">
    <property type="entry name" value="T3SS_ATPase_C"/>
</dbReference>
<sequence length="438" mass="47427">MADVLTKLETILDKTETRRFAGRIRSISGLVVRAEMPLVRIGELCELREPGRGVIGLAEVVGIENDTAILSLHGETLGLSLRTEVIPSGKPPGLMVGDFLIGAIIDAHGNVIRKPFAPADAQEARFQPLHCQPVDPLSRRPIQNPFETGVTALDAMLTCGEGQRIGIFGPPGAGKSTLISRILETGSFDVAVCALIGERGREVAEFVEHNMPANRPSRMVLVSSTSDRPSLERYKAVLTATAIAEYFRDQGRRVLLVIDSMTRVARALREIGLAAGEPPVRRGFPPSVFAALPQIFERTGNGAKGSITAFYSVLSEGNDNDDPIAEETRSLLDGHIILSDRIARSGRYPAIDVLQSKSRTMNAVVSDNHISAANRIRSLLSTYADVELLIRVGEYKPGNDPEVDEAVAKRDAINALLYDGRGGTRSYEETIQALMELA</sequence>
<evidence type="ECO:0000256" key="5">
    <source>
        <dbReference type="ARBA" id="ARBA00022840"/>
    </source>
</evidence>
<keyword evidence="7" id="KW-1278">Translocase</keyword>
<evidence type="ECO:0000256" key="2">
    <source>
        <dbReference type="ARBA" id="ARBA00022448"/>
    </source>
</evidence>
<comment type="subcellular location">
    <subcellularLocation>
        <location evidence="1">Cytoplasm</location>
    </subcellularLocation>
</comment>
<dbReference type="RefSeq" id="WP_377405059.1">
    <property type="nucleotide sequence ID" value="NZ_JBHUEQ010000039.1"/>
</dbReference>
<evidence type="ECO:0000313" key="11">
    <source>
        <dbReference type="Proteomes" id="UP001597322"/>
    </source>
</evidence>
<comment type="catalytic activity">
    <reaction evidence="8">
        <text>ATP + H2O + cellular proteinSide 1 = ADP + phosphate + cellular proteinSide 2.</text>
        <dbReference type="EC" id="7.4.2.8"/>
    </reaction>
</comment>
<evidence type="ECO:0000313" key="10">
    <source>
        <dbReference type="EMBL" id="MFD1747561.1"/>
    </source>
</evidence>
<dbReference type="InterPro" id="IPR004100">
    <property type="entry name" value="ATPase_F1/V1/A1_a/bsu_N"/>
</dbReference>
<dbReference type="SUPFAM" id="SSF52540">
    <property type="entry name" value="P-loop containing nucleoside triphosphate hydrolases"/>
    <property type="match status" value="1"/>
</dbReference>
<dbReference type="Gene3D" id="3.40.50.12240">
    <property type="match status" value="1"/>
</dbReference>
<evidence type="ECO:0000259" key="9">
    <source>
        <dbReference type="SMART" id="SM00382"/>
    </source>
</evidence>
<evidence type="ECO:0000256" key="1">
    <source>
        <dbReference type="ARBA" id="ARBA00004496"/>
    </source>
</evidence>
<evidence type="ECO:0000256" key="8">
    <source>
        <dbReference type="ARBA" id="ARBA00034006"/>
    </source>
</evidence>
<dbReference type="InterPro" id="IPR027417">
    <property type="entry name" value="P-loop_NTPase"/>
</dbReference>
<evidence type="ECO:0000256" key="4">
    <source>
        <dbReference type="ARBA" id="ARBA00022741"/>
    </source>
</evidence>
<keyword evidence="2" id="KW-0813">Transport</keyword>
<proteinExistence type="predicted"/>
<dbReference type="Pfam" id="PF00006">
    <property type="entry name" value="ATP-synt_ab"/>
    <property type="match status" value="1"/>
</dbReference>
<keyword evidence="11" id="KW-1185">Reference proteome</keyword>
<gene>
    <name evidence="10" type="ORF">ACFSE1_18985</name>
</gene>
<feature type="domain" description="AAA+ ATPase" evidence="9">
    <location>
        <begin position="161"/>
        <end position="343"/>
    </location>
</feature>
<dbReference type="InterPro" id="IPR005714">
    <property type="entry name" value="ATPase_T3SS_FliI/YscN"/>
</dbReference>
<dbReference type="InterPro" id="IPR003593">
    <property type="entry name" value="AAA+_ATPase"/>
</dbReference>
<reference evidence="11" key="1">
    <citation type="journal article" date="2019" name="Int. J. Syst. Evol. Microbiol.">
        <title>The Global Catalogue of Microorganisms (GCM) 10K type strain sequencing project: providing services to taxonomists for standard genome sequencing and annotation.</title>
        <authorList>
            <consortium name="The Broad Institute Genomics Platform"/>
            <consortium name="The Broad Institute Genome Sequencing Center for Infectious Disease"/>
            <person name="Wu L."/>
            <person name="Ma J."/>
        </authorList>
    </citation>
    <scope>NUCLEOTIDE SEQUENCE [LARGE SCALE GENOMIC DNA]</scope>
    <source>
        <strain evidence="11">CG52</strain>
    </source>
</reference>
<organism evidence="10 11">
    <name type="scientific">Rhizobium helianthi</name>
    <dbReference type="NCBI Taxonomy" id="1132695"/>
    <lineage>
        <taxon>Bacteria</taxon>
        <taxon>Pseudomonadati</taxon>
        <taxon>Pseudomonadota</taxon>
        <taxon>Alphaproteobacteria</taxon>
        <taxon>Hyphomicrobiales</taxon>
        <taxon>Rhizobiaceae</taxon>
        <taxon>Rhizobium/Agrobacterium group</taxon>
        <taxon>Rhizobium</taxon>
    </lineage>
</organism>
<dbReference type="InterPro" id="IPR020003">
    <property type="entry name" value="ATPase_a/bsu_AS"/>
</dbReference>
<dbReference type="SMART" id="SM00382">
    <property type="entry name" value="AAA"/>
    <property type="match status" value="1"/>
</dbReference>
<evidence type="ECO:0000256" key="3">
    <source>
        <dbReference type="ARBA" id="ARBA00022490"/>
    </source>
</evidence>
<keyword evidence="4" id="KW-0547">Nucleotide-binding</keyword>
<keyword evidence="5" id="KW-0067">ATP-binding</keyword>
<protein>
    <submittedName>
        <fullName evidence="10">FliI/YscN family ATPase</fullName>
    </submittedName>
</protein>